<name>A0A0F9JJ77_9ZZZZ</name>
<reference evidence="1" key="1">
    <citation type="journal article" date="2015" name="Nature">
        <title>Complex archaea that bridge the gap between prokaryotes and eukaryotes.</title>
        <authorList>
            <person name="Spang A."/>
            <person name="Saw J.H."/>
            <person name="Jorgensen S.L."/>
            <person name="Zaremba-Niedzwiedzka K."/>
            <person name="Martijn J."/>
            <person name="Lind A.E."/>
            <person name="van Eijk R."/>
            <person name="Schleper C."/>
            <person name="Guy L."/>
            <person name="Ettema T.J."/>
        </authorList>
    </citation>
    <scope>NUCLEOTIDE SEQUENCE</scope>
</reference>
<organism evidence="1">
    <name type="scientific">marine sediment metagenome</name>
    <dbReference type="NCBI Taxonomy" id="412755"/>
    <lineage>
        <taxon>unclassified sequences</taxon>
        <taxon>metagenomes</taxon>
        <taxon>ecological metagenomes</taxon>
    </lineage>
</organism>
<proteinExistence type="predicted"/>
<evidence type="ECO:0000313" key="1">
    <source>
        <dbReference type="EMBL" id="KKM05801.1"/>
    </source>
</evidence>
<gene>
    <name evidence="1" type="ORF">LCGC14_1750430</name>
</gene>
<protein>
    <submittedName>
        <fullName evidence="1">Uncharacterized protein</fullName>
    </submittedName>
</protein>
<dbReference type="EMBL" id="LAZR01016137">
    <property type="protein sequence ID" value="KKM05801.1"/>
    <property type="molecule type" value="Genomic_DNA"/>
</dbReference>
<dbReference type="AlphaFoldDB" id="A0A0F9JJ77"/>
<sequence length="58" mass="6589">MNNTQRYNGVMASFKDIIDKLESGFYGKGEDFNINPFASDIEDFAVILCEDYDAIVDE</sequence>
<comment type="caution">
    <text evidence="1">The sequence shown here is derived from an EMBL/GenBank/DDBJ whole genome shotgun (WGS) entry which is preliminary data.</text>
</comment>
<accession>A0A0F9JJ77</accession>